<feature type="coiled-coil region" evidence="4">
    <location>
        <begin position="425"/>
        <end position="466"/>
    </location>
</feature>
<keyword evidence="3" id="KW-0040">ANK repeat</keyword>
<dbReference type="SUPFAM" id="SSF48403">
    <property type="entry name" value="Ankyrin repeat"/>
    <property type="match status" value="1"/>
</dbReference>
<evidence type="ECO:0000313" key="7">
    <source>
        <dbReference type="Proteomes" id="UP001295444"/>
    </source>
</evidence>
<evidence type="ECO:0000256" key="1">
    <source>
        <dbReference type="ARBA" id="ARBA00022737"/>
    </source>
</evidence>
<reference evidence="6" key="1">
    <citation type="submission" date="2022-03" db="EMBL/GenBank/DDBJ databases">
        <authorList>
            <person name="Alioto T."/>
            <person name="Alioto T."/>
            <person name="Gomez Garrido J."/>
        </authorList>
    </citation>
    <scope>NUCLEOTIDE SEQUENCE</scope>
</reference>
<dbReference type="EMBL" id="OW240916">
    <property type="protein sequence ID" value="CAH2296520.1"/>
    <property type="molecule type" value="Genomic_DNA"/>
</dbReference>
<dbReference type="InterPro" id="IPR036770">
    <property type="entry name" value="Ankyrin_rpt-contain_sf"/>
</dbReference>
<keyword evidence="2 4" id="KW-0175">Coiled coil</keyword>
<protein>
    <submittedName>
        <fullName evidence="6">Ankycorbin isoform X1</fullName>
    </submittedName>
</protein>
<keyword evidence="7" id="KW-1185">Reference proteome</keyword>
<organism evidence="6 7">
    <name type="scientific">Pelobates cultripes</name>
    <name type="common">Western spadefoot toad</name>
    <dbReference type="NCBI Taxonomy" id="61616"/>
    <lineage>
        <taxon>Eukaryota</taxon>
        <taxon>Metazoa</taxon>
        <taxon>Chordata</taxon>
        <taxon>Craniata</taxon>
        <taxon>Vertebrata</taxon>
        <taxon>Euteleostomi</taxon>
        <taxon>Amphibia</taxon>
        <taxon>Batrachia</taxon>
        <taxon>Anura</taxon>
        <taxon>Pelobatoidea</taxon>
        <taxon>Pelobatidae</taxon>
        <taxon>Pelobates</taxon>
    </lineage>
</organism>
<dbReference type="PANTHER" id="PTHR24129">
    <property type="entry name" value="ANKYCORBIN"/>
    <property type="match status" value="1"/>
</dbReference>
<accession>A0AAD1W732</accession>
<dbReference type="Pfam" id="PF12796">
    <property type="entry name" value="Ank_2"/>
    <property type="match status" value="2"/>
</dbReference>
<evidence type="ECO:0000256" key="4">
    <source>
        <dbReference type="SAM" id="Coils"/>
    </source>
</evidence>
<feature type="coiled-coil region" evidence="4">
    <location>
        <begin position="572"/>
        <end position="652"/>
    </location>
</feature>
<dbReference type="SMART" id="SM00248">
    <property type="entry name" value="ANK"/>
    <property type="match status" value="6"/>
</dbReference>
<dbReference type="GO" id="GO:0003779">
    <property type="term" value="F:actin binding"/>
    <property type="evidence" value="ECO:0007669"/>
    <property type="project" value="InterPro"/>
</dbReference>
<dbReference type="InterPro" id="IPR002110">
    <property type="entry name" value="Ankyrin_rpt"/>
</dbReference>
<feature type="repeat" description="ANK" evidence="3">
    <location>
        <begin position="184"/>
        <end position="216"/>
    </location>
</feature>
<feature type="repeat" description="ANK" evidence="3">
    <location>
        <begin position="52"/>
        <end position="84"/>
    </location>
</feature>
<proteinExistence type="predicted"/>
<feature type="repeat" description="ANK" evidence="3">
    <location>
        <begin position="85"/>
        <end position="117"/>
    </location>
</feature>
<dbReference type="PRINTS" id="PR01415">
    <property type="entry name" value="ANKYRIN"/>
</dbReference>
<name>A0AAD1W732_PELCU</name>
<dbReference type="PROSITE" id="PS50088">
    <property type="entry name" value="ANK_REPEAT"/>
    <property type="match status" value="5"/>
</dbReference>
<evidence type="ECO:0000313" key="6">
    <source>
        <dbReference type="EMBL" id="CAH2296520.1"/>
    </source>
</evidence>
<feature type="repeat" description="ANK" evidence="3">
    <location>
        <begin position="151"/>
        <end position="183"/>
    </location>
</feature>
<feature type="compositionally biased region" description="Low complexity" evidence="5">
    <location>
        <begin position="282"/>
        <end position="301"/>
    </location>
</feature>
<dbReference type="InterPro" id="IPR042420">
    <property type="entry name" value="RAI14/UACA"/>
</dbReference>
<feature type="region of interest" description="Disordered" evidence="5">
    <location>
        <begin position="248"/>
        <end position="346"/>
    </location>
</feature>
<dbReference type="AlphaFoldDB" id="A0AAD1W732"/>
<evidence type="ECO:0000256" key="5">
    <source>
        <dbReference type="SAM" id="MobiDB-lite"/>
    </source>
</evidence>
<dbReference type="PANTHER" id="PTHR24129:SF0">
    <property type="entry name" value="ANKYCORBIN"/>
    <property type="match status" value="1"/>
</dbReference>
<keyword evidence="1" id="KW-0677">Repeat</keyword>
<feature type="repeat" description="ANK" evidence="3">
    <location>
        <begin position="118"/>
        <end position="150"/>
    </location>
</feature>
<gene>
    <name evidence="6" type="ORF">PECUL_23A030504</name>
</gene>
<feature type="coiled-coil region" evidence="4">
    <location>
        <begin position="677"/>
        <end position="937"/>
    </location>
</feature>
<dbReference type="Gene3D" id="1.25.40.20">
    <property type="entry name" value="Ankyrin repeat-containing domain"/>
    <property type="match status" value="2"/>
</dbReference>
<dbReference type="Gene3D" id="1.10.287.1490">
    <property type="match status" value="1"/>
</dbReference>
<dbReference type="PROSITE" id="PS50297">
    <property type="entry name" value="ANK_REP_REGION"/>
    <property type="match status" value="5"/>
</dbReference>
<evidence type="ECO:0000256" key="3">
    <source>
        <dbReference type="PROSITE-ProRule" id="PRU00023"/>
    </source>
</evidence>
<dbReference type="Proteomes" id="UP001295444">
    <property type="component" value="Chromosome 05"/>
</dbReference>
<dbReference type="Pfam" id="PF13637">
    <property type="entry name" value="Ank_4"/>
    <property type="match status" value="1"/>
</dbReference>
<feature type="compositionally biased region" description="Polar residues" evidence="5">
    <location>
        <begin position="310"/>
        <end position="320"/>
    </location>
</feature>
<evidence type="ECO:0000256" key="2">
    <source>
        <dbReference type="ARBA" id="ARBA00023054"/>
    </source>
</evidence>
<sequence length="972" mass="109075">MKSLKAKFRKSDTNEWNKNDDRLLQAVDHGEVDKVTALLGKKGVTATKLDTEGKTAFHVAAMKGFEDCLKVMLNHGVDVSSLDVKGHTALHVAVLNNHIDCVKKLLQFKCPVDCIDVAGKTSLHYAAANGSLPAVQLLSEHKSPLNVKDMEGNTPLLISILHGHTDVLKCLLDHKADINLKDKNGRTPLMLACESGNLPIAEILVHMGANMKLTDAMGHDALHFSRLSGNSQVVTLLLSKLNQESIIKTPTKPVQHDQVTKLSSERSGTPKKRQAPPPPTISPLQQSDLSPSLSSTSTPLSAAGQVFFPEQTSKNENASPQRDFKDRLSDSTGEDSLLDVSSEAEHQDNVSALQAKVAYLTSLNKELQDKLQEKVSGGAVVDISCDSYHSTQTELNESHDEIQDEMSPVVASDISDVSFESQPEIASRELKVKQLEKVVEDMQIKLNESEEERKKMEEQINSVSSGFRHSSSSEVLEEALVTEEQSQRTENEQVGVMEDDASVGQVESEGKIVNEAADDKEMSVVEKFEALQKEYKVLLAESQSKEEVMKDLQCQLDAMTQSMVDMLSAEGKKEMEKSYGAIIEKINQEKDELSGMYQDKLEEIKKLQKELESQNSGNEEEKQVKEDLARTVEDLNKQVSELSLLYNEAQIEIGKTRQSPHKNSIDVINKDEHVKAVQEIKECKDKVEKDLADLVLEHTRTLEELDELKLEKEKEKENTPVVLEHVKVIEALKNTINDLEVEKSDLKDQLAVQETRLKSLQEDLLKQTSSLQESLATQKIFEGQQVSLEEEISSLSLELGDLMKEKEKLSTDNGQVKRELTQLKGEKEALQSQLKLKEQDFNKLRVKYNKVQEDLNEMKIYSENTSKLEEDKDKKINDLSKEVSKLKEALNSLSQLSFSTSTPKRQSQQLETLQHQVKQLQNQLMETKKQHQEIVSVYRTHLLYAVQGQMDEDVQRVLKQILTMCKSQSQKI</sequence>